<dbReference type="EMBL" id="JACKWY010000015">
    <property type="protein sequence ID" value="MBB6716530.1"/>
    <property type="molecule type" value="Genomic_DNA"/>
</dbReference>
<evidence type="ECO:0000313" key="1">
    <source>
        <dbReference type="EMBL" id="MBB6716530.1"/>
    </source>
</evidence>
<organism evidence="1 2">
    <name type="scientific">Clostridium gasigenes</name>
    <dbReference type="NCBI Taxonomy" id="94869"/>
    <lineage>
        <taxon>Bacteria</taxon>
        <taxon>Bacillati</taxon>
        <taxon>Bacillota</taxon>
        <taxon>Clostridia</taxon>
        <taxon>Eubacteriales</taxon>
        <taxon>Clostridiaceae</taxon>
        <taxon>Clostridium</taxon>
    </lineage>
</organism>
<evidence type="ECO:0000313" key="2">
    <source>
        <dbReference type="Proteomes" id="UP000585258"/>
    </source>
</evidence>
<name>A0A7X0SFD0_9CLOT</name>
<dbReference type="AlphaFoldDB" id="A0A7X0SFD0"/>
<protein>
    <submittedName>
        <fullName evidence="1">Uncharacterized protein</fullName>
    </submittedName>
</protein>
<accession>A0A7X0SFD0</accession>
<dbReference type="Proteomes" id="UP000585258">
    <property type="component" value="Unassembled WGS sequence"/>
</dbReference>
<feature type="non-terminal residue" evidence="1">
    <location>
        <position position="1"/>
    </location>
</feature>
<gene>
    <name evidence="1" type="ORF">H7E68_17690</name>
</gene>
<dbReference type="RefSeq" id="WP_185165538.1">
    <property type="nucleotide sequence ID" value="NZ_JACKWY010000015.1"/>
</dbReference>
<proteinExistence type="predicted"/>
<comment type="caution">
    <text evidence="1">The sequence shown here is derived from an EMBL/GenBank/DDBJ whole genome shotgun (WGS) entry which is preliminary data.</text>
</comment>
<sequence length="67" mass="7764">DKAINNLIDSGWSGQASSIFFNVKFIMYKNSMEKCKNKLSFLITYIQKADLLFSQREIEENKLANIL</sequence>
<reference evidence="1 2" key="1">
    <citation type="submission" date="2020-08" db="EMBL/GenBank/DDBJ databases">
        <title>Clostridia isolated from Swiss meat.</title>
        <authorList>
            <person name="Wambui J."/>
            <person name="Stevens M.J.A."/>
            <person name="Stephan R."/>
        </authorList>
    </citation>
    <scope>NUCLEOTIDE SEQUENCE [LARGE SCALE GENOMIC DNA]</scope>
    <source>
        <strain evidence="1 2">CM001</strain>
    </source>
</reference>